<feature type="transmembrane region" description="Helical" evidence="1">
    <location>
        <begin position="734"/>
        <end position="756"/>
    </location>
</feature>
<keyword evidence="1" id="KW-1133">Transmembrane helix</keyword>
<dbReference type="InterPro" id="IPR059115">
    <property type="entry name" value="Rib"/>
</dbReference>
<dbReference type="Proteomes" id="UP000182237">
    <property type="component" value="Chromosome I"/>
</dbReference>
<dbReference type="STRING" id="1203190.GCA_000312345_01966"/>
<dbReference type="Gene3D" id="3.10.20.890">
    <property type="match status" value="1"/>
</dbReference>
<evidence type="ECO:0000259" key="3">
    <source>
        <dbReference type="Pfam" id="PF08428"/>
    </source>
</evidence>
<feature type="domain" description="Rib" evidence="3">
    <location>
        <begin position="372"/>
        <end position="442"/>
    </location>
</feature>
<proteinExistence type="predicted"/>
<evidence type="ECO:0000256" key="2">
    <source>
        <dbReference type="SAM" id="SignalP"/>
    </source>
</evidence>
<evidence type="ECO:0000256" key="1">
    <source>
        <dbReference type="SAM" id="Phobius"/>
    </source>
</evidence>
<dbReference type="RefSeq" id="WP_019194759.1">
    <property type="nucleotide sequence ID" value="NZ_LT629765.1"/>
</dbReference>
<keyword evidence="5" id="KW-1185">Reference proteome</keyword>
<accession>A0A1H1VE77</accession>
<keyword evidence="1" id="KW-0472">Membrane</keyword>
<evidence type="ECO:0000313" key="4">
    <source>
        <dbReference type="EMBL" id="SDS83084.1"/>
    </source>
</evidence>
<name>A0A1H1VE77_9CORY</name>
<dbReference type="NCBIfam" id="TIGR02331">
    <property type="entry name" value="rib_alpha"/>
    <property type="match status" value="2"/>
</dbReference>
<feature type="domain" description="Rib" evidence="3">
    <location>
        <begin position="528"/>
        <end position="597"/>
    </location>
</feature>
<dbReference type="EMBL" id="LT629765">
    <property type="protein sequence ID" value="SDS83084.1"/>
    <property type="molecule type" value="Genomic_DNA"/>
</dbReference>
<reference evidence="4 5" key="1">
    <citation type="submission" date="2016-10" db="EMBL/GenBank/DDBJ databases">
        <authorList>
            <person name="de Groot N.N."/>
        </authorList>
    </citation>
    <scope>NUCLEOTIDE SEQUENCE [LARGE SCALE GENOMIC DNA]</scope>
    <source>
        <strain evidence="4 5">DSM 45434</strain>
    </source>
</reference>
<dbReference type="Pfam" id="PF08428">
    <property type="entry name" value="Rib"/>
    <property type="match status" value="4"/>
</dbReference>
<dbReference type="eggNOG" id="COG2373">
    <property type="taxonomic scope" value="Bacteria"/>
</dbReference>
<dbReference type="InterPro" id="IPR012706">
    <property type="entry name" value="Rib_alpha_Esp_rpt"/>
</dbReference>
<keyword evidence="2" id="KW-0732">Signal</keyword>
<sequence length="783" mass="81651">MSKRVTSTLSAGVAAALAAGVVAVPHAHAETKTNLQQPLACNLQLKNPGGIPLGFASAVEGVYNSANKSYSNFKVTLDKTEAPDTVPQGETFDYIIDAGTLSVPASINAAVTANVTRVSQLNIWYQLPQNAELVSFKAEGGAQGLKVEREGARLRVWVPAPTKQSQDVTKWSKNTRNAFAHGGAEATKAGDSFTIAMPKITLKLKATGQPGTKIQAGLPKADANTFSPELPIQFYADASARFVLKINANGFIRCGLSEDDTYWPGENGTNLPADKFSTVTITEARATGMADAHDPRAAGPVTIARGGALPNAENVIANFADLPSGTRAQWESTHTTVGDNQSGRITVTYPDGTTDVVDVTVHVKDAWVPRAQTNPVVVEQGSTIADDSASAYIANADGAPAGTTFEWATKPDTTQPGETTGTVKVTTPDSQAHTITVRFFVQGTGAPNVYIPQVTEEPQKVNVGESVPDDPRYLITNADAAPAGTTFEWAMKPDTATAGSATGTIRVVVPGQPPAERTVNFSVAAVFTPTAKQEATAVDFEADIADADAKAQIANADAAPADTTFRWAEKPDTTKPGYTTGKVEVKVPGQDVIEVTVSYFVRLPESKLLISGENGPIFAPGTVLGLKDKNGHTVNVKADENGAITIRPTDNLMPEQTVTVTAADGMEVRYTLNLEQGTFTRVEHAPDIGAAIAGALLGGVGLLGGLAQIPGVKENVTRFLNNALDPQTAKVADMALPVISAILGLTGLAFLVTAVLPKTNNDGASVTVGDTAFTPVGSSGSSI</sequence>
<feature type="domain" description="Rib" evidence="3">
    <location>
        <begin position="290"/>
        <end position="365"/>
    </location>
</feature>
<feature type="chain" id="PRO_5009263161" evidence="2">
    <location>
        <begin position="30"/>
        <end position="783"/>
    </location>
</feature>
<feature type="domain" description="Rib" evidence="3">
    <location>
        <begin position="450"/>
        <end position="510"/>
    </location>
</feature>
<protein>
    <submittedName>
        <fullName evidence="4">Rib/alpha/Esp surface antigen repeat-containing protein</fullName>
    </submittedName>
</protein>
<keyword evidence="1" id="KW-0812">Transmembrane</keyword>
<feature type="signal peptide" evidence="2">
    <location>
        <begin position="1"/>
        <end position="29"/>
    </location>
</feature>
<evidence type="ECO:0000313" key="5">
    <source>
        <dbReference type="Proteomes" id="UP000182237"/>
    </source>
</evidence>
<organism evidence="4 5">
    <name type="scientific">Corynebacterium timonense</name>
    <dbReference type="NCBI Taxonomy" id="441500"/>
    <lineage>
        <taxon>Bacteria</taxon>
        <taxon>Bacillati</taxon>
        <taxon>Actinomycetota</taxon>
        <taxon>Actinomycetes</taxon>
        <taxon>Mycobacteriales</taxon>
        <taxon>Corynebacteriaceae</taxon>
        <taxon>Corynebacterium</taxon>
    </lineage>
</organism>
<dbReference type="AlphaFoldDB" id="A0A1H1VE77"/>
<gene>
    <name evidence="4" type="ORF">SAMN04488539_2488</name>
</gene>